<dbReference type="PANTHER" id="PTHR43790:SF4">
    <property type="entry name" value="GUANOSINE IMPORT ATP-BINDING PROTEIN NUPO"/>
    <property type="match status" value="1"/>
</dbReference>
<evidence type="ECO:0000256" key="8">
    <source>
        <dbReference type="ARBA" id="ARBA00023136"/>
    </source>
</evidence>
<evidence type="ECO:0000313" key="11">
    <source>
        <dbReference type="Proteomes" id="UP000054078"/>
    </source>
</evidence>
<feature type="domain" description="ABC transporter" evidence="9">
    <location>
        <begin position="12"/>
        <end position="245"/>
    </location>
</feature>
<evidence type="ECO:0000259" key="9">
    <source>
        <dbReference type="PROSITE" id="PS50893"/>
    </source>
</evidence>
<dbReference type="SUPFAM" id="SSF52540">
    <property type="entry name" value="P-loop containing nucleoside triphosphate hydrolases"/>
    <property type="match status" value="2"/>
</dbReference>
<sequence length="515" mass="55658">MGSLVADRQPAVRMRHISKSFGQVKANSDVDLDIYGGEILALLGENGSGKTTLMNMLSGIYFPDEGQIEIQGSPVTIASPKDAFEHGIGMVHQHFRLVNVFSATENIVLGLDEGAGLDLKGAAEKIKGICDAYGFDVDPDQKIYEMSVSQKQTVEIVKLIYRGADILILDEPTAVLTPQETEKLFAVLRNMRNDGKAIVIITHKLHEVEEISDRVVVLRKGENVGEMVTAQSTTQQMTNMMVGHQVTLNIERPKPVNPTERICVKGLTVRDDEGVLKLDDVSFSAFGGEVLGIAGVSNSGQKELLEAIAGLQGVESGTIRYVGDDGQVQELTGKDPYQIASMGVALSFVPEDRLGMGLVGSMSITDNMLLRSFRDGKSIFVDRKAPRELAEKVVDELEVDTPGVDTPVRRLSGGNVQKVLVGREISSSPSVLLCAYAVRGLDVNSSHLIYDLINRQKQSGVAVVYVGEDLDVLLELCDKILVLCDGKVSGIVDTRSTSKNEVGLMMTRLKGGEAA</sequence>
<dbReference type="Gene3D" id="3.40.50.300">
    <property type="entry name" value="P-loop containing nucleotide triphosphate hydrolases"/>
    <property type="match status" value="2"/>
</dbReference>
<keyword evidence="8" id="KW-0472">Membrane</keyword>
<evidence type="ECO:0000256" key="6">
    <source>
        <dbReference type="ARBA" id="ARBA00022840"/>
    </source>
</evidence>
<evidence type="ECO:0000256" key="7">
    <source>
        <dbReference type="ARBA" id="ARBA00022967"/>
    </source>
</evidence>
<proteinExistence type="predicted"/>
<dbReference type="EMBL" id="LOJF01000009">
    <property type="protein sequence ID" value="KUH58435.1"/>
    <property type="molecule type" value="Genomic_DNA"/>
</dbReference>
<dbReference type="AlphaFoldDB" id="A0A100YVH5"/>
<organism evidence="10 11">
    <name type="scientific">Tractidigestivibacter scatoligenes</name>
    <name type="common">Olsenella scatoligenes</name>
    <dbReference type="NCBI Taxonomy" id="1299998"/>
    <lineage>
        <taxon>Bacteria</taxon>
        <taxon>Bacillati</taxon>
        <taxon>Actinomycetota</taxon>
        <taxon>Coriobacteriia</taxon>
        <taxon>Coriobacteriales</taxon>
        <taxon>Atopobiaceae</taxon>
        <taxon>Tractidigestivibacter</taxon>
    </lineage>
</organism>
<dbReference type="PANTHER" id="PTHR43790">
    <property type="entry name" value="CARBOHYDRATE TRANSPORT ATP-BINDING PROTEIN MG119-RELATED"/>
    <property type="match status" value="1"/>
</dbReference>
<evidence type="ECO:0000256" key="4">
    <source>
        <dbReference type="ARBA" id="ARBA00022737"/>
    </source>
</evidence>
<dbReference type="Pfam" id="PF00005">
    <property type="entry name" value="ABC_tran"/>
    <property type="match status" value="2"/>
</dbReference>
<keyword evidence="7" id="KW-1278">Translocase</keyword>
<reference evidence="10 11" key="1">
    <citation type="submission" date="2015-12" db="EMBL/GenBank/DDBJ databases">
        <title>Draft Genome Sequence of Olsenella scatoligenes SK9K4T; a Producer of 3-Methylindole- (skatole) and 4-Methylphenol- (p-cresol) Isolated from Pig Feces.</title>
        <authorList>
            <person name="Li X."/>
            <person name="Borg B."/>
            <person name="Canibe N."/>
        </authorList>
    </citation>
    <scope>NUCLEOTIDE SEQUENCE [LARGE SCALE GENOMIC DNA]</scope>
    <source>
        <strain evidence="10 11">SK9K4</strain>
    </source>
</reference>
<dbReference type="GO" id="GO:0016887">
    <property type="term" value="F:ATP hydrolysis activity"/>
    <property type="evidence" value="ECO:0007669"/>
    <property type="project" value="InterPro"/>
</dbReference>
<keyword evidence="6 10" id="KW-0067">ATP-binding</keyword>
<protein>
    <submittedName>
        <fullName evidence="10">ABC transporter ATP-binding protein</fullName>
    </submittedName>
</protein>
<dbReference type="InterPro" id="IPR003439">
    <property type="entry name" value="ABC_transporter-like_ATP-bd"/>
</dbReference>
<dbReference type="InterPro" id="IPR027417">
    <property type="entry name" value="P-loop_NTPase"/>
</dbReference>
<dbReference type="OrthoDB" id="39350at2"/>
<keyword evidence="3" id="KW-1003">Cell membrane</keyword>
<dbReference type="CDD" id="cd03216">
    <property type="entry name" value="ABC_Carb_Monos_I"/>
    <property type="match status" value="1"/>
</dbReference>
<dbReference type="GO" id="GO:0005524">
    <property type="term" value="F:ATP binding"/>
    <property type="evidence" value="ECO:0007669"/>
    <property type="project" value="UniProtKB-KW"/>
</dbReference>
<dbReference type="CDD" id="cd03215">
    <property type="entry name" value="ABC_Carb_Monos_II"/>
    <property type="match status" value="1"/>
</dbReference>
<dbReference type="STRING" id="1299998.AUL39_05390"/>
<dbReference type="FunFam" id="3.40.50.300:FF:000127">
    <property type="entry name" value="Ribose import ATP-binding protein RbsA"/>
    <property type="match status" value="1"/>
</dbReference>
<evidence type="ECO:0000256" key="1">
    <source>
        <dbReference type="ARBA" id="ARBA00004202"/>
    </source>
</evidence>
<accession>A0A100YVH5</accession>
<comment type="subcellular location">
    <subcellularLocation>
        <location evidence="1">Cell membrane</location>
        <topology evidence="1">Peripheral membrane protein</topology>
    </subcellularLocation>
</comment>
<dbReference type="GO" id="GO:0005886">
    <property type="term" value="C:plasma membrane"/>
    <property type="evidence" value="ECO:0007669"/>
    <property type="project" value="UniProtKB-SubCell"/>
</dbReference>
<dbReference type="PROSITE" id="PS50893">
    <property type="entry name" value="ABC_TRANSPORTER_2"/>
    <property type="match status" value="2"/>
</dbReference>
<keyword evidence="11" id="KW-1185">Reference proteome</keyword>
<keyword evidence="5" id="KW-0547">Nucleotide-binding</keyword>
<dbReference type="InterPro" id="IPR003593">
    <property type="entry name" value="AAA+_ATPase"/>
</dbReference>
<evidence type="ECO:0000256" key="3">
    <source>
        <dbReference type="ARBA" id="ARBA00022475"/>
    </source>
</evidence>
<keyword evidence="4" id="KW-0677">Repeat</keyword>
<evidence type="ECO:0000256" key="5">
    <source>
        <dbReference type="ARBA" id="ARBA00022741"/>
    </source>
</evidence>
<name>A0A100YVH5_TRASO</name>
<feature type="domain" description="ABC transporter" evidence="9">
    <location>
        <begin position="262"/>
        <end position="510"/>
    </location>
</feature>
<dbReference type="SMART" id="SM00382">
    <property type="entry name" value="AAA"/>
    <property type="match status" value="1"/>
</dbReference>
<evidence type="ECO:0000256" key="2">
    <source>
        <dbReference type="ARBA" id="ARBA00022448"/>
    </source>
</evidence>
<comment type="caution">
    <text evidence="10">The sequence shown here is derived from an EMBL/GenBank/DDBJ whole genome shotgun (WGS) entry which is preliminary data.</text>
</comment>
<dbReference type="Proteomes" id="UP000054078">
    <property type="component" value="Unassembled WGS sequence"/>
</dbReference>
<evidence type="ECO:0000313" key="10">
    <source>
        <dbReference type="EMBL" id="KUH58435.1"/>
    </source>
</evidence>
<gene>
    <name evidence="10" type="ORF">AUL39_05390</name>
</gene>
<keyword evidence="2" id="KW-0813">Transport</keyword>
<dbReference type="InterPro" id="IPR050107">
    <property type="entry name" value="ABC_carbohydrate_import_ATPase"/>
</dbReference>